<dbReference type="SUPFAM" id="SSF51905">
    <property type="entry name" value="FAD/NAD(P)-binding domain"/>
    <property type="match status" value="1"/>
</dbReference>
<sequence>MNQAFDIAIVGAGIVGAQVAYQAHQRHPDWRVLLIDRSLVGGGVSHYSGGLDHPFGWSPEQKILASESLELYTRLKRDIPEAPFFDLPLYGITRAENSALMLSRFTKPGAHRADADELRRLTDTYTDLEIGDDRIAITGCRGGYGDPGGVCNAIVRRLRQNERIRVVEGTKVESIRSEDEDHLLSAADGREFRSRRLVIATGPWMLDGPGMEAMRAHDVRIKKIVAMHIEMTPTLESPILFFLDDDSYLLPVVHRGHWIFSFPSTHWDCIPTIDALTIAPDDRERARGILAKYSSKLVDMCTNGRVFCDAYTQSRLPVIAPLPGMQRASVAGACSGFGFRLAPAIARRALDLACAADA</sequence>
<dbReference type="Pfam" id="PF01266">
    <property type="entry name" value="DAO"/>
    <property type="match status" value="1"/>
</dbReference>
<keyword evidence="3" id="KW-0274">FAD</keyword>
<dbReference type="Gene3D" id="3.30.9.10">
    <property type="entry name" value="D-Amino Acid Oxidase, subunit A, domain 2"/>
    <property type="match status" value="1"/>
</dbReference>
<gene>
    <name evidence="6" type="ORF">GCM10023307_03450</name>
</gene>
<dbReference type="InterPro" id="IPR036188">
    <property type="entry name" value="FAD/NAD-bd_sf"/>
</dbReference>
<comment type="cofactor">
    <cofactor evidence="1">
        <name>FAD</name>
        <dbReference type="ChEBI" id="CHEBI:57692"/>
    </cofactor>
</comment>
<keyword evidence="4" id="KW-0560">Oxidoreductase</keyword>
<reference evidence="7" key="1">
    <citation type="journal article" date="2019" name="Int. J. Syst. Evol. Microbiol.">
        <title>The Global Catalogue of Microorganisms (GCM) 10K type strain sequencing project: providing services to taxonomists for standard genome sequencing and annotation.</title>
        <authorList>
            <consortium name="The Broad Institute Genomics Platform"/>
            <consortium name="The Broad Institute Genome Sequencing Center for Infectious Disease"/>
            <person name="Wu L."/>
            <person name="Ma J."/>
        </authorList>
    </citation>
    <scope>NUCLEOTIDE SEQUENCE [LARGE SCALE GENOMIC DNA]</scope>
    <source>
        <strain evidence="7">JCM 18204</strain>
    </source>
</reference>
<evidence type="ECO:0000256" key="3">
    <source>
        <dbReference type="ARBA" id="ARBA00022827"/>
    </source>
</evidence>
<dbReference type="Gene3D" id="3.50.50.60">
    <property type="entry name" value="FAD/NAD(P)-binding domain"/>
    <property type="match status" value="1"/>
</dbReference>
<evidence type="ECO:0000313" key="7">
    <source>
        <dbReference type="Proteomes" id="UP001499959"/>
    </source>
</evidence>
<dbReference type="EMBL" id="BAABJE010000001">
    <property type="protein sequence ID" value="GAA4782248.1"/>
    <property type="molecule type" value="Genomic_DNA"/>
</dbReference>
<comment type="caution">
    <text evidence="6">The sequence shown here is derived from an EMBL/GenBank/DDBJ whole genome shotgun (WGS) entry which is preliminary data.</text>
</comment>
<organism evidence="6 7">
    <name type="scientific">Lysobacter hankyongensis</name>
    <dbReference type="NCBI Taxonomy" id="1176535"/>
    <lineage>
        <taxon>Bacteria</taxon>
        <taxon>Pseudomonadati</taxon>
        <taxon>Pseudomonadota</taxon>
        <taxon>Gammaproteobacteria</taxon>
        <taxon>Lysobacterales</taxon>
        <taxon>Lysobacteraceae</taxon>
        <taxon>Lysobacter</taxon>
    </lineage>
</organism>
<feature type="domain" description="FAD dependent oxidoreductase" evidence="5">
    <location>
        <begin position="6"/>
        <end position="349"/>
    </location>
</feature>
<evidence type="ECO:0000259" key="5">
    <source>
        <dbReference type="Pfam" id="PF01266"/>
    </source>
</evidence>
<dbReference type="RefSeq" id="WP_345301542.1">
    <property type="nucleotide sequence ID" value="NZ_BAABJE010000001.1"/>
</dbReference>
<accession>A0ABP9ALE3</accession>
<dbReference type="InterPro" id="IPR045170">
    <property type="entry name" value="MTOX"/>
</dbReference>
<evidence type="ECO:0000256" key="1">
    <source>
        <dbReference type="ARBA" id="ARBA00001974"/>
    </source>
</evidence>
<name>A0ABP9ALE3_9GAMM</name>
<keyword evidence="7" id="KW-1185">Reference proteome</keyword>
<dbReference type="PANTHER" id="PTHR10961:SF46">
    <property type="entry name" value="PEROXISOMAL SARCOSINE OXIDASE"/>
    <property type="match status" value="1"/>
</dbReference>
<evidence type="ECO:0000313" key="6">
    <source>
        <dbReference type="EMBL" id="GAA4782248.1"/>
    </source>
</evidence>
<keyword evidence="2" id="KW-0285">Flavoprotein</keyword>
<evidence type="ECO:0000256" key="4">
    <source>
        <dbReference type="ARBA" id="ARBA00023002"/>
    </source>
</evidence>
<dbReference type="InterPro" id="IPR006076">
    <property type="entry name" value="FAD-dep_OxRdtase"/>
</dbReference>
<dbReference type="PANTHER" id="PTHR10961">
    <property type="entry name" value="PEROXISOMAL SARCOSINE OXIDASE"/>
    <property type="match status" value="1"/>
</dbReference>
<dbReference type="Proteomes" id="UP001499959">
    <property type="component" value="Unassembled WGS sequence"/>
</dbReference>
<evidence type="ECO:0000256" key="2">
    <source>
        <dbReference type="ARBA" id="ARBA00022630"/>
    </source>
</evidence>
<proteinExistence type="predicted"/>
<protein>
    <recommendedName>
        <fullName evidence="5">FAD dependent oxidoreductase domain-containing protein</fullName>
    </recommendedName>
</protein>